<dbReference type="InterPro" id="IPR036866">
    <property type="entry name" value="RibonucZ/Hydroxyglut_hydro"/>
</dbReference>
<evidence type="ECO:0000259" key="1">
    <source>
        <dbReference type="Pfam" id="PF12706"/>
    </source>
</evidence>
<dbReference type="PIRSF" id="PIRSF038896">
    <property type="entry name" value="NAPE-PLD"/>
    <property type="match status" value="1"/>
</dbReference>
<dbReference type="PANTHER" id="PTHR15032">
    <property type="entry name" value="N-ACYL-PHOSPHATIDYLETHANOLAMINE-HYDROLYZING PHOSPHOLIPASE D"/>
    <property type="match status" value="1"/>
</dbReference>
<dbReference type="AlphaFoldDB" id="A0A143BL55"/>
<keyword evidence="3" id="KW-1185">Reference proteome</keyword>
<dbReference type="SUPFAM" id="SSF56281">
    <property type="entry name" value="Metallo-hydrolase/oxidoreductase"/>
    <property type="match status" value="1"/>
</dbReference>
<reference evidence="2 3" key="2">
    <citation type="journal article" date="2016" name="Environ. Microbiol. Rep.">
        <title>Metagenomic evidence for the presence of phototrophic Gemmatimonadetes bacteria in diverse environments.</title>
        <authorList>
            <person name="Zeng Y."/>
            <person name="Baumbach J."/>
            <person name="Barbosa E.G."/>
            <person name="Azevedo V."/>
            <person name="Zhang C."/>
            <person name="Koblizek M."/>
        </authorList>
    </citation>
    <scope>NUCLEOTIDE SEQUENCE [LARGE SCALE GENOMIC DNA]</scope>
    <source>
        <strain evidence="2 3">AP64</strain>
    </source>
</reference>
<evidence type="ECO:0000313" key="3">
    <source>
        <dbReference type="Proteomes" id="UP000076404"/>
    </source>
</evidence>
<dbReference type="InterPro" id="IPR001279">
    <property type="entry name" value="Metallo-B-lactamas"/>
</dbReference>
<dbReference type="PANTHER" id="PTHR15032:SF4">
    <property type="entry name" value="N-ACYL-PHOSPHATIDYLETHANOLAMINE-HYDROLYZING PHOSPHOLIPASE D"/>
    <property type="match status" value="1"/>
</dbReference>
<dbReference type="GO" id="GO:0008270">
    <property type="term" value="F:zinc ion binding"/>
    <property type="evidence" value="ECO:0007669"/>
    <property type="project" value="InterPro"/>
</dbReference>
<protein>
    <recommendedName>
        <fullName evidence="1">Metallo-beta-lactamase domain-containing protein</fullName>
    </recommendedName>
</protein>
<dbReference type="eggNOG" id="COG2220">
    <property type="taxonomic scope" value="Bacteria"/>
</dbReference>
<dbReference type="Proteomes" id="UP000076404">
    <property type="component" value="Chromosome"/>
</dbReference>
<gene>
    <name evidence="2" type="ORF">GEMMAAP_11675</name>
</gene>
<proteinExistence type="predicted"/>
<dbReference type="InterPro" id="IPR024884">
    <property type="entry name" value="NAPE-PLD"/>
</dbReference>
<feature type="domain" description="Metallo-beta-lactamase" evidence="1">
    <location>
        <begin position="70"/>
        <end position="276"/>
    </location>
</feature>
<organism evidence="2 3">
    <name type="scientific">Gemmatimonas phototrophica</name>
    <dbReference type="NCBI Taxonomy" id="1379270"/>
    <lineage>
        <taxon>Bacteria</taxon>
        <taxon>Pseudomonadati</taxon>
        <taxon>Gemmatimonadota</taxon>
        <taxon>Gemmatimonadia</taxon>
        <taxon>Gemmatimonadales</taxon>
        <taxon>Gemmatimonadaceae</taxon>
        <taxon>Gemmatimonas</taxon>
    </lineage>
</organism>
<dbReference type="Gene3D" id="3.60.15.10">
    <property type="entry name" value="Ribonuclease Z/Hydroxyacylglutathione hydrolase-like"/>
    <property type="match status" value="1"/>
</dbReference>
<dbReference type="STRING" id="1379270.GEMMAAP_11675"/>
<dbReference type="Pfam" id="PF12706">
    <property type="entry name" value="Lactamase_B_2"/>
    <property type="match status" value="1"/>
</dbReference>
<name>A0A143BL55_9BACT</name>
<accession>A0A143BL55</accession>
<sequence>MPRPEHGIETRGQDVLRWMWARARQRLPRPPQAPLHGVVPDLEFVHANREHPAFTWIGHSSALLQVGGANVLFDPVFSRTASPFRYIGPRRHQPPGLGIEELPTIDAVLLTHNHYDHLDRPSMRAVARQAGGAPRYIVPRGTELWFARNLPRVRGVLPHIEALDWHGHTVLSDFGVAVHFEPVQHWSNRTGFDRNRSLWGSYAIVHPRFRFWFSGDLGYSSAPRTIGERHGPFDAAAIAIGAYEPRWFMAPQHVNPDEAVQVMLDVGAAQAIGVHWGTFALTDEPLDQPPKDLAAALDQRRIAPERFRVLRHGETVRF</sequence>
<dbReference type="GO" id="GO:0070290">
    <property type="term" value="F:N-acylphosphatidylethanolamine-specific phospholipase D activity"/>
    <property type="evidence" value="ECO:0007669"/>
    <property type="project" value="InterPro"/>
</dbReference>
<evidence type="ECO:0000313" key="2">
    <source>
        <dbReference type="EMBL" id="AMW05281.1"/>
    </source>
</evidence>
<reference evidence="2 3" key="1">
    <citation type="journal article" date="2014" name="Proc. Natl. Acad. Sci. U.S.A.">
        <title>Functional type 2 photosynthetic reaction centers found in the rare bacterial phylum Gemmatimonadetes.</title>
        <authorList>
            <person name="Zeng Y."/>
            <person name="Feng F."/>
            <person name="Medova H."/>
            <person name="Dean J."/>
            <person name="Koblizek M."/>
        </authorList>
    </citation>
    <scope>NUCLEOTIDE SEQUENCE [LARGE SCALE GENOMIC DNA]</scope>
    <source>
        <strain evidence="2 3">AP64</strain>
    </source>
</reference>
<dbReference type="EMBL" id="CP011454">
    <property type="protein sequence ID" value="AMW05281.1"/>
    <property type="molecule type" value="Genomic_DNA"/>
</dbReference>
<dbReference type="KEGG" id="gph:GEMMAAP_11675"/>
<dbReference type="GO" id="GO:0005737">
    <property type="term" value="C:cytoplasm"/>
    <property type="evidence" value="ECO:0007669"/>
    <property type="project" value="TreeGrafter"/>
</dbReference>